<protein>
    <submittedName>
        <fullName evidence="2">Uncharacterized protein</fullName>
    </submittedName>
</protein>
<dbReference type="EMBL" id="MU863628">
    <property type="protein sequence ID" value="KAK4103750.1"/>
    <property type="molecule type" value="Genomic_DNA"/>
</dbReference>
<evidence type="ECO:0000313" key="3">
    <source>
        <dbReference type="Proteomes" id="UP001305647"/>
    </source>
</evidence>
<feature type="transmembrane region" description="Helical" evidence="1">
    <location>
        <begin position="53"/>
        <end position="74"/>
    </location>
</feature>
<accession>A0AAN6T3H2</accession>
<dbReference type="AlphaFoldDB" id="A0AAN6T3H2"/>
<reference evidence="2" key="2">
    <citation type="submission" date="2023-05" db="EMBL/GenBank/DDBJ databases">
        <authorList>
            <consortium name="Lawrence Berkeley National Laboratory"/>
            <person name="Steindorff A."/>
            <person name="Hensen N."/>
            <person name="Bonometti L."/>
            <person name="Westerberg I."/>
            <person name="Brannstrom I.O."/>
            <person name="Guillou S."/>
            <person name="Cros-Aarteil S."/>
            <person name="Calhoun S."/>
            <person name="Haridas S."/>
            <person name="Kuo A."/>
            <person name="Mondo S."/>
            <person name="Pangilinan J."/>
            <person name="Riley R."/>
            <person name="Labutti K."/>
            <person name="Andreopoulos B."/>
            <person name="Lipzen A."/>
            <person name="Chen C."/>
            <person name="Yanf M."/>
            <person name="Daum C."/>
            <person name="Ng V."/>
            <person name="Clum A."/>
            <person name="Ohm R."/>
            <person name="Martin F."/>
            <person name="Silar P."/>
            <person name="Natvig D."/>
            <person name="Lalanne C."/>
            <person name="Gautier V."/>
            <person name="Ament-Velasquez S.L."/>
            <person name="Kruys A."/>
            <person name="Hutchinson M.I."/>
            <person name="Powell A.J."/>
            <person name="Barry K."/>
            <person name="Miller A.N."/>
            <person name="Grigoriev I.V."/>
            <person name="Debuchy R."/>
            <person name="Gladieux P."/>
            <person name="Thoren M.H."/>
            <person name="Johannesson H."/>
        </authorList>
    </citation>
    <scope>NUCLEOTIDE SEQUENCE</scope>
    <source>
        <strain evidence="2">CBS 757.83</strain>
    </source>
</reference>
<feature type="transmembrane region" description="Helical" evidence="1">
    <location>
        <begin position="12"/>
        <end position="33"/>
    </location>
</feature>
<keyword evidence="3" id="KW-1185">Reference proteome</keyword>
<gene>
    <name evidence="2" type="ORF">N658DRAFT_494246</name>
</gene>
<evidence type="ECO:0000313" key="2">
    <source>
        <dbReference type="EMBL" id="KAK4103750.1"/>
    </source>
</evidence>
<evidence type="ECO:0000256" key="1">
    <source>
        <dbReference type="SAM" id="Phobius"/>
    </source>
</evidence>
<keyword evidence="1" id="KW-0472">Membrane</keyword>
<organism evidence="2 3">
    <name type="scientific">Parathielavia hyrcaniae</name>
    <dbReference type="NCBI Taxonomy" id="113614"/>
    <lineage>
        <taxon>Eukaryota</taxon>
        <taxon>Fungi</taxon>
        <taxon>Dikarya</taxon>
        <taxon>Ascomycota</taxon>
        <taxon>Pezizomycotina</taxon>
        <taxon>Sordariomycetes</taxon>
        <taxon>Sordariomycetidae</taxon>
        <taxon>Sordariales</taxon>
        <taxon>Chaetomiaceae</taxon>
        <taxon>Parathielavia</taxon>
    </lineage>
</organism>
<sequence>MLSPDNLGRHLVTTVIYVAYLFISIIPEFVYVADTTAHPENADTLVPALFTGFHMLFVVPVTTILCIAAVFVQAREVQSRPPGSPIPLSTVGLGLQAVIFTFVAVSWACAPSLYPMARTHRSTPADCRDLVRYGCQRTINDGIFAAGQALLLRLMLGDHDAQSSAESGGETEPLLGRPE</sequence>
<keyword evidence="1" id="KW-0812">Transmembrane</keyword>
<keyword evidence="1" id="KW-1133">Transmembrane helix</keyword>
<comment type="caution">
    <text evidence="2">The sequence shown here is derived from an EMBL/GenBank/DDBJ whole genome shotgun (WGS) entry which is preliminary data.</text>
</comment>
<name>A0AAN6T3H2_9PEZI</name>
<feature type="transmembrane region" description="Helical" evidence="1">
    <location>
        <begin position="86"/>
        <end position="108"/>
    </location>
</feature>
<dbReference type="Proteomes" id="UP001305647">
    <property type="component" value="Unassembled WGS sequence"/>
</dbReference>
<reference evidence="2" key="1">
    <citation type="journal article" date="2023" name="Mol. Phylogenet. Evol.">
        <title>Genome-scale phylogeny and comparative genomics of the fungal order Sordariales.</title>
        <authorList>
            <person name="Hensen N."/>
            <person name="Bonometti L."/>
            <person name="Westerberg I."/>
            <person name="Brannstrom I.O."/>
            <person name="Guillou S."/>
            <person name="Cros-Aarteil S."/>
            <person name="Calhoun S."/>
            <person name="Haridas S."/>
            <person name="Kuo A."/>
            <person name="Mondo S."/>
            <person name="Pangilinan J."/>
            <person name="Riley R."/>
            <person name="LaButti K."/>
            <person name="Andreopoulos B."/>
            <person name="Lipzen A."/>
            <person name="Chen C."/>
            <person name="Yan M."/>
            <person name="Daum C."/>
            <person name="Ng V."/>
            <person name="Clum A."/>
            <person name="Steindorff A."/>
            <person name="Ohm R.A."/>
            <person name="Martin F."/>
            <person name="Silar P."/>
            <person name="Natvig D.O."/>
            <person name="Lalanne C."/>
            <person name="Gautier V."/>
            <person name="Ament-Velasquez S.L."/>
            <person name="Kruys A."/>
            <person name="Hutchinson M.I."/>
            <person name="Powell A.J."/>
            <person name="Barry K."/>
            <person name="Miller A.N."/>
            <person name="Grigoriev I.V."/>
            <person name="Debuchy R."/>
            <person name="Gladieux P."/>
            <person name="Hiltunen Thoren M."/>
            <person name="Johannesson H."/>
        </authorList>
    </citation>
    <scope>NUCLEOTIDE SEQUENCE</scope>
    <source>
        <strain evidence="2">CBS 757.83</strain>
    </source>
</reference>
<proteinExistence type="predicted"/>